<proteinExistence type="predicted"/>
<accession>A0A9P6AUL2</accession>
<reference evidence="1" key="1">
    <citation type="journal article" date="2020" name="Nat. Commun.">
        <title>Large-scale genome sequencing of mycorrhizal fungi provides insights into the early evolution of symbiotic traits.</title>
        <authorList>
            <person name="Miyauchi S."/>
            <person name="Kiss E."/>
            <person name="Kuo A."/>
            <person name="Drula E."/>
            <person name="Kohler A."/>
            <person name="Sanchez-Garcia M."/>
            <person name="Morin E."/>
            <person name="Andreopoulos B."/>
            <person name="Barry K.W."/>
            <person name="Bonito G."/>
            <person name="Buee M."/>
            <person name="Carver A."/>
            <person name="Chen C."/>
            <person name="Cichocki N."/>
            <person name="Clum A."/>
            <person name="Culley D."/>
            <person name="Crous P.W."/>
            <person name="Fauchery L."/>
            <person name="Girlanda M."/>
            <person name="Hayes R.D."/>
            <person name="Keri Z."/>
            <person name="LaButti K."/>
            <person name="Lipzen A."/>
            <person name="Lombard V."/>
            <person name="Magnuson J."/>
            <person name="Maillard F."/>
            <person name="Murat C."/>
            <person name="Nolan M."/>
            <person name="Ohm R.A."/>
            <person name="Pangilinan J."/>
            <person name="Pereira M.F."/>
            <person name="Perotto S."/>
            <person name="Peter M."/>
            <person name="Pfister S."/>
            <person name="Riley R."/>
            <person name="Sitrit Y."/>
            <person name="Stielow J.B."/>
            <person name="Szollosi G."/>
            <person name="Zifcakova L."/>
            <person name="Stursova M."/>
            <person name="Spatafora J.W."/>
            <person name="Tedersoo L."/>
            <person name="Vaario L.M."/>
            <person name="Yamada A."/>
            <person name="Yan M."/>
            <person name="Wang P."/>
            <person name="Xu J."/>
            <person name="Bruns T."/>
            <person name="Baldrian P."/>
            <person name="Vilgalys R."/>
            <person name="Dunand C."/>
            <person name="Henrissat B."/>
            <person name="Grigoriev I.V."/>
            <person name="Hibbett D."/>
            <person name="Nagy L.G."/>
            <person name="Martin F.M."/>
        </authorList>
    </citation>
    <scope>NUCLEOTIDE SEQUENCE</scope>
    <source>
        <strain evidence="1">UP504</strain>
    </source>
</reference>
<dbReference type="EMBL" id="MU128996">
    <property type="protein sequence ID" value="KAF9511725.1"/>
    <property type="molecule type" value="Genomic_DNA"/>
</dbReference>
<dbReference type="Proteomes" id="UP000886523">
    <property type="component" value="Unassembled WGS sequence"/>
</dbReference>
<organism evidence="1 2">
    <name type="scientific">Hydnum rufescens UP504</name>
    <dbReference type="NCBI Taxonomy" id="1448309"/>
    <lineage>
        <taxon>Eukaryota</taxon>
        <taxon>Fungi</taxon>
        <taxon>Dikarya</taxon>
        <taxon>Basidiomycota</taxon>
        <taxon>Agaricomycotina</taxon>
        <taxon>Agaricomycetes</taxon>
        <taxon>Cantharellales</taxon>
        <taxon>Hydnaceae</taxon>
        <taxon>Hydnum</taxon>
    </lineage>
</organism>
<evidence type="ECO:0000313" key="1">
    <source>
        <dbReference type="EMBL" id="KAF9511725.1"/>
    </source>
</evidence>
<name>A0A9P6AUL2_9AGAM</name>
<evidence type="ECO:0000313" key="2">
    <source>
        <dbReference type="Proteomes" id="UP000886523"/>
    </source>
</evidence>
<protein>
    <submittedName>
        <fullName evidence="1">Uncharacterized protein</fullName>
    </submittedName>
</protein>
<keyword evidence="2" id="KW-1185">Reference proteome</keyword>
<sequence length="90" mass="10216">KFTEASRARLTVHPVSLSFSNDAVQIHLVFGGVKETEGRYAMRTSGFSFTLPSFTIISIQGHRFYFWISPPLSLHLISPKLVPKTHLWPM</sequence>
<feature type="non-terminal residue" evidence="1">
    <location>
        <position position="1"/>
    </location>
</feature>
<dbReference type="AlphaFoldDB" id="A0A9P6AUL2"/>
<gene>
    <name evidence="1" type="ORF">BS47DRAFT_1298565</name>
</gene>
<comment type="caution">
    <text evidence="1">The sequence shown here is derived from an EMBL/GenBank/DDBJ whole genome shotgun (WGS) entry which is preliminary data.</text>
</comment>